<sequence length="180" mass="20104">MKPALFHFSEDGKIARFTPRGVAVPTKRAPGMAWLNGPLVWAIDDWHQPLYLFPRECPRILAWPTDATDGDARARFWPDADRRMIAWVEAGWMARIARATIHRYALPAVTFEALDDAGMWVSRALAVPDRVDALDDLPARLAACDVDLRPVADLRALAPLWGSGLHVSGLRLRNAPHGWP</sequence>
<dbReference type="InterPro" id="IPR049253">
    <property type="entry name" value="DUF6886"/>
</dbReference>
<name>A0A9X1IQ15_9SPHN</name>
<keyword evidence="2" id="KW-1185">Reference proteome</keyword>
<accession>A0A9X1IQ15</accession>
<dbReference type="Pfam" id="PF21820">
    <property type="entry name" value="DUF6886"/>
    <property type="match status" value="1"/>
</dbReference>
<comment type="caution">
    <text evidence="1">The sequence shown here is derived from an EMBL/GenBank/DDBJ whole genome shotgun (WGS) entry which is preliminary data.</text>
</comment>
<gene>
    <name evidence="1" type="ORF">KK488_05375</name>
</gene>
<dbReference type="EMBL" id="JAHGAW010000003">
    <property type="protein sequence ID" value="MBT2186374.1"/>
    <property type="molecule type" value="Genomic_DNA"/>
</dbReference>
<dbReference type="RefSeq" id="WP_214622121.1">
    <property type="nucleotide sequence ID" value="NZ_JAHGAW010000003.1"/>
</dbReference>
<dbReference type="Proteomes" id="UP001138757">
    <property type="component" value="Unassembled WGS sequence"/>
</dbReference>
<evidence type="ECO:0000313" key="2">
    <source>
        <dbReference type="Proteomes" id="UP001138757"/>
    </source>
</evidence>
<organism evidence="1 2">
    <name type="scientific">Sphingobium nicotianae</name>
    <dbReference type="NCBI Taxonomy" id="2782607"/>
    <lineage>
        <taxon>Bacteria</taxon>
        <taxon>Pseudomonadati</taxon>
        <taxon>Pseudomonadota</taxon>
        <taxon>Alphaproteobacteria</taxon>
        <taxon>Sphingomonadales</taxon>
        <taxon>Sphingomonadaceae</taxon>
        <taxon>Sphingobium</taxon>
    </lineage>
</organism>
<evidence type="ECO:0000313" key="1">
    <source>
        <dbReference type="EMBL" id="MBT2186374.1"/>
    </source>
</evidence>
<protein>
    <submittedName>
        <fullName evidence="1">Uncharacterized protein</fullName>
    </submittedName>
</protein>
<dbReference type="AlphaFoldDB" id="A0A9X1IQ15"/>
<reference evidence="1" key="1">
    <citation type="submission" date="2021-05" db="EMBL/GenBank/DDBJ databases">
        <title>Genome of Sphingobium sp. strain.</title>
        <authorList>
            <person name="Fan R."/>
        </authorList>
    </citation>
    <scope>NUCLEOTIDE SEQUENCE</scope>
    <source>
        <strain evidence="1">H33</strain>
    </source>
</reference>
<proteinExistence type="predicted"/>